<evidence type="ECO:0000256" key="1">
    <source>
        <dbReference type="ARBA" id="ARBA00022741"/>
    </source>
</evidence>
<proteinExistence type="predicted"/>
<keyword evidence="6" id="KW-1185">Reference proteome</keyword>
<evidence type="ECO:0000256" key="3">
    <source>
        <dbReference type="SAM" id="Phobius"/>
    </source>
</evidence>
<dbReference type="AlphaFoldDB" id="A0A926VHQ1"/>
<dbReference type="InterPro" id="IPR011009">
    <property type="entry name" value="Kinase-like_dom_sf"/>
</dbReference>
<organism evidence="5 6">
    <name type="scientific">Aerosakkonema funiforme FACHB-1375</name>
    <dbReference type="NCBI Taxonomy" id="2949571"/>
    <lineage>
        <taxon>Bacteria</taxon>
        <taxon>Bacillati</taxon>
        <taxon>Cyanobacteriota</taxon>
        <taxon>Cyanophyceae</taxon>
        <taxon>Oscillatoriophycideae</taxon>
        <taxon>Aerosakkonematales</taxon>
        <taxon>Aerosakkonemataceae</taxon>
        <taxon>Aerosakkonema</taxon>
    </lineage>
</organism>
<sequence>MTGLGLGDIPQETLRDRYQVQRELGKKAGRRTLLARDLETRELAVVKLLLFDNNFGWDDLKLFEREAETLKALSHPGIPRYLDYFEIDSPNIKGFALVQSYIQAQSLEEQLRAGRSFSEVEVKQLAKGILEILTYLHGRQPPVIHRDIKPSNILLTNRSGNSVGQVYLVDFGSVQTLASKRGGTMTVVGTYGYMPPEQFSGRATPASDLYSVGATLIYLVTGQHPTDLPQTDLRIEFERAANISLGLTDWLKWMTEPISSKRLASAQEALQALDKTKNATHKKSDRVITKKPPGSKVILNKTANLLEIIILPAGFFSVFNQSILASIIVFPLIAGLALLPIAMLIIETGTLFLKIGLISLVLAVLALVVSGIWNILMATFGQMRLSIDHQEISLHYNLFGIRRYNPSPSSRQNITHIERRQDIYLNLERNPYLIIWSEMKKYELSTKNAFPLTTPEIEWLAQELSDWLGLPITRD</sequence>
<keyword evidence="5" id="KW-0808">Transferase</keyword>
<evidence type="ECO:0000259" key="4">
    <source>
        <dbReference type="PROSITE" id="PS50011"/>
    </source>
</evidence>
<gene>
    <name evidence="5" type="ORF">H6G03_24080</name>
</gene>
<dbReference type="RefSeq" id="WP_190469852.1">
    <property type="nucleotide sequence ID" value="NZ_JACJPW010000073.1"/>
</dbReference>
<dbReference type="Gene3D" id="1.10.510.10">
    <property type="entry name" value="Transferase(Phosphotransferase) domain 1"/>
    <property type="match status" value="1"/>
</dbReference>
<dbReference type="InterPro" id="IPR000719">
    <property type="entry name" value="Prot_kinase_dom"/>
</dbReference>
<protein>
    <submittedName>
        <fullName evidence="5">Serine/threonine protein kinase</fullName>
    </submittedName>
</protein>
<reference evidence="5" key="1">
    <citation type="journal article" date="2015" name="ISME J.">
        <title>Draft Genome Sequence of Streptomyces incarnatus NRRL8089, which Produces the Nucleoside Antibiotic Sinefungin.</title>
        <authorList>
            <person name="Oshima K."/>
            <person name="Hattori M."/>
            <person name="Shimizu H."/>
            <person name="Fukuda K."/>
            <person name="Nemoto M."/>
            <person name="Inagaki K."/>
            <person name="Tamura T."/>
        </authorList>
    </citation>
    <scope>NUCLEOTIDE SEQUENCE</scope>
    <source>
        <strain evidence="5">FACHB-1375</strain>
    </source>
</reference>
<keyword evidence="3" id="KW-1133">Transmembrane helix</keyword>
<dbReference type="GO" id="GO:0005524">
    <property type="term" value="F:ATP binding"/>
    <property type="evidence" value="ECO:0007669"/>
    <property type="project" value="UniProtKB-KW"/>
</dbReference>
<keyword evidence="5" id="KW-0723">Serine/threonine-protein kinase</keyword>
<feature type="domain" description="Protein kinase" evidence="4">
    <location>
        <begin position="18"/>
        <end position="273"/>
    </location>
</feature>
<keyword evidence="3" id="KW-0472">Membrane</keyword>
<dbReference type="PANTHER" id="PTHR24363">
    <property type="entry name" value="SERINE/THREONINE PROTEIN KINASE"/>
    <property type="match status" value="1"/>
</dbReference>
<evidence type="ECO:0000256" key="2">
    <source>
        <dbReference type="ARBA" id="ARBA00022840"/>
    </source>
</evidence>
<dbReference type="InterPro" id="IPR008271">
    <property type="entry name" value="Ser/Thr_kinase_AS"/>
</dbReference>
<dbReference type="Pfam" id="PF00069">
    <property type="entry name" value="Pkinase"/>
    <property type="match status" value="1"/>
</dbReference>
<dbReference type="CDD" id="cd14014">
    <property type="entry name" value="STKc_PknB_like"/>
    <property type="match status" value="1"/>
</dbReference>
<keyword evidence="5" id="KW-0418">Kinase</keyword>
<keyword evidence="1" id="KW-0547">Nucleotide-binding</keyword>
<comment type="caution">
    <text evidence="5">The sequence shown here is derived from an EMBL/GenBank/DDBJ whole genome shotgun (WGS) entry which is preliminary data.</text>
</comment>
<dbReference type="Proteomes" id="UP000641646">
    <property type="component" value="Unassembled WGS sequence"/>
</dbReference>
<accession>A0A926VHQ1</accession>
<reference evidence="5" key="2">
    <citation type="submission" date="2020-08" db="EMBL/GenBank/DDBJ databases">
        <authorList>
            <person name="Chen M."/>
            <person name="Teng W."/>
            <person name="Zhao L."/>
            <person name="Hu C."/>
            <person name="Zhou Y."/>
            <person name="Han B."/>
            <person name="Song L."/>
            <person name="Shu W."/>
        </authorList>
    </citation>
    <scope>NUCLEOTIDE SEQUENCE</scope>
    <source>
        <strain evidence="5">FACHB-1375</strain>
    </source>
</reference>
<dbReference type="GO" id="GO:0004674">
    <property type="term" value="F:protein serine/threonine kinase activity"/>
    <property type="evidence" value="ECO:0007669"/>
    <property type="project" value="UniProtKB-KW"/>
</dbReference>
<feature type="transmembrane region" description="Helical" evidence="3">
    <location>
        <begin position="323"/>
        <end position="346"/>
    </location>
</feature>
<evidence type="ECO:0000313" key="6">
    <source>
        <dbReference type="Proteomes" id="UP000641646"/>
    </source>
</evidence>
<dbReference type="PANTHER" id="PTHR24363:SF7">
    <property type="entry name" value="SERINE_THREONINE-PROTEIN KINASE-LIKE PROTEIN E"/>
    <property type="match status" value="1"/>
</dbReference>
<keyword evidence="2" id="KW-0067">ATP-binding</keyword>
<dbReference type="EMBL" id="JACJPW010000073">
    <property type="protein sequence ID" value="MBD2184111.1"/>
    <property type="molecule type" value="Genomic_DNA"/>
</dbReference>
<keyword evidence="3" id="KW-0812">Transmembrane</keyword>
<dbReference type="PROSITE" id="PS00108">
    <property type="entry name" value="PROTEIN_KINASE_ST"/>
    <property type="match status" value="1"/>
</dbReference>
<dbReference type="Gene3D" id="3.30.200.20">
    <property type="entry name" value="Phosphorylase Kinase, domain 1"/>
    <property type="match status" value="1"/>
</dbReference>
<feature type="transmembrane region" description="Helical" evidence="3">
    <location>
        <begin position="352"/>
        <end position="376"/>
    </location>
</feature>
<dbReference type="PROSITE" id="PS50011">
    <property type="entry name" value="PROTEIN_KINASE_DOM"/>
    <property type="match status" value="1"/>
</dbReference>
<evidence type="ECO:0000313" key="5">
    <source>
        <dbReference type="EMBL" id="MBD2184111.1"/>
    </source>
</evidence>
<dbReference type="SMART" id="SM00220">
    <property type="entry name" value="S_TKc"/>
    <property type="match status" value="1"/>
</dbReference>
<name>A0A926VHQ1_9CYAN</name>
<dbReference type="SUPFAM" id="SSF56112">
    <property type="entry name" value="Protein kinase-like (PK-like)"/>
    <property type="match status" value="1"/>
</dbReference>